<name>A0A819UR09_9BILA</name>
<gene>
    <name evidence="2" type="ORF">OTI717_LOCUS34044</name>
</gene>
<evidence type="ECO:0000259" key="1">
    <source>
        <dbReference type="Pfam" id="PF04577"/>
    </source>
</evidence>
<dbReference type="InterPro" id="IPR049625">
    <property type="entry name" value="Glyco_transf_61_cat"/>
</dbReference>
<sequence length="513" mass="59857">QLFHFYQHPNSSRKPILFEPKQGHLYDFHFNNHGFVNLVARASRYESWGPTIVDDLIPIVNVTKLIQPHVLFLHWHVKRFNPGHVIWEDILAPFLTMVRLGEYKHKQAVLMEYKNFPPVDSKFRKLYNELVPSYAAKVVSLDEYMHSFPTPLVCFKNVMAGGGTAMFSLDREHFTHGKERMLYDYRNAILIHHGVDLSQPPTSHRIVLVNKTETNRESTRGIRNLLEVERFLRQTYPQIKIDVINWKGMAFRDQMHELHSTTVLITPCGGVSSTVPFLPKGAHAIIMDYYVNKAAYIPGEMWKVEHAHVLFMHWYVSFNPGHIIWEDIASNYFAMVRLNEYDRNAVLLEYRHYPNKGDKFYQMYENLVPAFAGKVDSLDHYTNNFSSSLVCFQTLVVGGAKLVFSIDNESYTHGKERLLYDYRTAILQYHGVNVSHLPFRHRIVLVNKTRALHRSLHAITNLIEVKEFIYLAYPKIQLDVIDWSKYTFTQQMHELYKTTILITPCGDISTIIP</sequence>
<protein>
    <recommendedName>
        <fullName evidence="1">Glycosyltransferase 61 catalytic domain-containing protein</fullName>
    </recommendedName>
</protein>
<evidence type="ECO:0000313" key="3">
    <source>
        <dbReference type="Proteomes" id="UP000663823"/>
    </source>
</evidence>
<reference evidence="2" key="1">
    <citation type="submission" date="2021-02" db="EMBL/GenBank/DDBJ databases">
        <authorList>
            <person name="Nowell W R."/>
        </authorList>
    </citation>
    <scope>NUCLEOTIDE SEQUENCE</scope>
</reference>
<dbReference type="GO" id="GO:0016757">
    <property type="term" value="F:glycosyltransferase activity"/>
    <property type="evidence" value="ECO:0007669"/>
    <property type="project" value="InterPro"/>
</dbReference>
<dbReference type="Proteomes" id="UP000663823">
    <property type="component" value="Unassembled WGS sequence"/>
</dbReference>
<feature type="non-terminal residue" evidence="2">
    <location>
        <position position="1"/>
    </location>
</feature>
<feature type="non-terminal residue" evidence="2">
    <location>
        <position position="513"/>
    </location>
</feature>
<accession>A0A819UR09</accession>
<dbReference type="Pfam" id="PF04577">
    <property type="entry name" value="Glyco_transf_61"/>
    <property type="match status" value="1"/>
</dbReference>
<dbReference type="EMBL" id="CAJOAX010011730">
    <property type="protein sequence ID" value="CAF4098946.1"/>
    <property type="molecule type" value="Genomic_DNA"/>
</dbReference>
<evidence type="ECO:0000313" key="2">
    <source>
        <dbReference type="EMBL" id="CAF4098946.1"/>
    </source>
</evidence>
<feature type="domain" description="Glycosyltransferase 61 catalytic" evidence="1">
    <location>
        <begin position="185"/>
        <end position="283"/>
    </location>
</feature>
<organism evidence="2 3">
    <name type="scientific">Rotaria sordida</name>
    <dbReference type="NCBI Taxonomy" id="392033"/>
    <lineage>
        <taxon>Eukaryota</taxon>
        <taxon>Metazoa</taxon>
        <taxon>Spiralia</taxon>
        <taxon>Gnathifera</taxon>
        <taxon>Rotifera</taxon>
        <taxon>Eurotatoria</taxon>
        <taxon>Bdelloidea</taxon>
        <taxon>Philodinida</taxon>
        <taxon>Philodinidae</taxon>
        <taxon>Rotaria</taxon>
    </lineage>
</organism>
<comment type="caution">
    <text evidence="2">The sequence shown here is derived from an EMBL/GenBank/DDBJ whole genome shotgun (WGS) entry which is preliminary data.</text>
</comment>
<proteinExistence type="predicted"/>
<dbReference type="AlphaFoldDB" id="A0A819UR09"/>